<organism evidence="1 2">
    <name type="scientific">Breznakiella homolactica</name>
    <dbReference type="NCBI Taxonomy" id="2798577"/>
    <lineage>
        <taxon>Bacteria</taxon>
        <taxon>Pseudomonadati</taxon>
        <taxon>Spirochaetota</taxon>
        <taxon>Spirochaetia</taxon>
        <taxon>Spirochaetales</taxon>
        <taxon>Breznakiellaceae</taxon>
        <taxon>Breznakiella</taxon>
    </lineage>
</organism>
<protein>
    <submittedName>
        <fullName evidence="1">Uncharacterized protein</fullName>
    </submittedName>
</protein>
<dbReference type="RefSeq" id="WP_215626089.1">
    <property type="nucleotide sequence ID" value="NZ_CP067089.2"/>
</dbReference>
<evidence type="ECO:0000313" key="1">
    <source>
        <dbReference type="EMBL" id="QQO08783.1"/>
    </source>
</evidence>
<keyword evidence="2" id="KW-1185">Reference proteome</keyword>
<accession>A0A7T7XM39</accession>
<reference evidence="1" key="1">
    <citation type="submission" date="2021-01" db="EMBL/GenBank/DDBJ databases">
        <title>Description of Breznakiella homolactica.</title>
        <authorList>
            <person name="Song Y."/>
            <person name="Brune A."/>
        </authorList>
    </citation>
    <scope>NUCLEOTIDE SEQUENCE</scope>
    <source>
        <strain evidence="1">RmG30</strain>
    </source>
</reference>
<name>A0A7T7XM39_9SPIR</name>
<dbReference type="EMBL" id="CP067089">
    <property type="protein sequence ID" value="QQO08783.1"/>
    <property type="molecule type" value="Genomic_DNA"/>
</dbReference>
<dbReference type="Proteomes" id="UP000595917">
    <property type="component" value="Chromosome"/>
</dbReference>
<gene>
    <name evidence="1" type="ORF">JFL75_17920</name>
</gene>
<sequence>MDTKEQPEEQRILKQDLSEEARFSGVYMVNLLFKEPAGDPDTETILEKLSERLGAADPVSRDTGLRSFALKEHTVTYQQGPAPSMVMLTGCEPVKRPLGDSLARTQFWDVPDGTELLDSCPYQVMVSDMMAAGLRPVDRAVILGDWLDIVLGLYPSCAAVFFSPLENYLPPDSCGIIPIRDGGASSAGRLTPGFLISRGPRTKWWIPWGSTPSGCRTYNTISADWIPTRWSVTPIM</sequence>
<proteinExistence type="predicted"/>
<dbReference type="AlphaFoldDB" id="A0A7T7XM39"/>
<dbReference type="KEGG" id="bhc:JFL75_17920"/>
<evidence type="ECO:0000313" key="2">
    <source>
        <dbReference type="Proteomes" id="UP000595917"/>
    </source>
</evidence>